<feature type="modified residue" description="4-aspartylphosphate" evidence="4">
    <location>
        <position position="65"/>
    </location>
</feature>
<dbReference type="PROSITE" id="PS50110">
    <property type="entry name" value="RESPONSE_REGULATORY"/>
    <property type="match status" value="2"/>
</dbReference>
<dbReference type="SMART" id="SM00388">
    <property type="entry name" value="HisKA"/>
    <property type="match status" value="1"/>
</dbReference>
<evidence type="ECO:0000259" key="7">
    <source>
        <dbReference type="PROSITE" id="PS50110"/>
    </source>
</evidence>
<sequence>MVEPRKPLDEDDRRTRILIVDDEAANLQALRVTLGGQGFDVAGFTHPDDALEAITPGAFDVLLTDLMMPSTTGVELLQRAHERDPHLSGVIMTGEGSIASAVESMRSGAVDYVLKPLKLSNLLPILASARTLGRLRRENDQLEQSVRARTAELERALEEVDRQAAERLKAEQALMQAQKIEAIGRLTGGVAHDFNNLLAAVIGNLELLQRKLPSEAEPCRRFVDNALEAASRGAKVTGQLLAFSRTQRLRLEPQEVDATLQRSDPLLRQALGPGVDLEVSLKAEGAWASTDATQLELAALNLIVNAREALPDGGVVRLSTHLEPDRIILEVADTGVGMTSEVLARATEPFFTTRTGSGTGLGLAQVHGFARQCGGDCEIDSAPGEGTRVRVWLPRTEPPALRVEAPPEPVATQRDGLRVLVVDDDRHVRDSLCEALASEGFLVRWASDGPSGLAQLEMETPDAVVLDYAMPGMTGAEVARRAQASHPHLPIVFLSGYADSLALDQIEAAAVLRKPISIADLSRALRLAVG</sequence>
<gene>
    <name evidence="8" type="ORF">J2800_004535</name>
</gene>
<dbReference type="SUPFAM" id="SSF55874">
    <property type="entry name" value="ATPase domain of HSP90 chaperone/DNA topoisomerase II/histidine kinase"/>
    <property type="match status" value="1"/>
</dbReference>
<dbReference type="PRINTS" id="PR00344">
    <property type="entry name" value="BCTRLSENSOR"/>
</dbReference>
<dbReference type="InterPro" id="IPR036097">
    <property type="entry name" value="HisK_dim/P_sf"/>
</dbReference>
<dbReference type="Pfam" id="PF00072">
    <property type="entry name" value="Response_reg"/>
    <property type="match status" value="2"/>
</dbReference>
<reference evidence="8 9" key="1">
    <citation type="submission" date="2023-07" db="EMBL/GenBank/DDBJ databases">
        <title>Sorghum-associated microbial communities from plants grown in Nebraska, USA.</title>
        <authorList>
            <person name="Schachtman D."/>
        </authorList>
    </citation>
    <scope>NUCLEOTIDE SEQUENCE [LARGE SCALE GENOMIC DNA]</scope>
    <source>
        <strain evidence="8 9">DS2154</strain>
    </source>
</reference>
<keyword evidence="5" id="KW-0175">Coiled coil</keyword>
<feature type="domain" description="Response regulatory" evidence="7">
    <location>
        <begin position="16"/>
        <end position="130"/>
    </location>
</feature>
<dbReference type="Proteomes" id="UP001262754">
    <property type="component" value="Unassembled WGS sequence"/>
</dbReference>
<dbReference type="CDD" id="cd00082">
    <property type="entry name" value="HisKA"/>
    <property type="match status" value="1"/>
</dbReference>
<dbReference type="Pfam" id="PF00512">
    <property type="entry name" value="HisKA"/>
    <property type="match status" value="1"/>
</dbReference>
<dbReference type="InterPro" id="IPR003594">
    <property type="entry name" value="HATPase_dom"/>
</dbReference>
<keyword evidence="9" id="KW-1185">Reference proteome</keyword>
<evidence type="ECO:0000256" key="3">
    <source>
        <dbReference type="ARBA" id="ARBA00022553"/>
    </source>
</evidence>
<dbReference type="Pfam" id="PF02518">
    <property type="entry name" value="HATPase_c"/>
    <property type="match status" value="1"/>
</dbReference>
<dbReference type="PROSITE" id="PS50109">
    <property type="entry name" value="HIS_KIN"/>
    <property type="match status" value="1"/>
</dbReference>
<dbReference type="InterPro" id="IPR004358">
    <property type="entry name" value="Sig_transdc_His_kin-like_C"/>
</dbReference>
<keyword evidence="8" id="KW-0808">Transferase</keyword>
<evidence type="ECO:0000256" key="5">
    <source>
        <dbReference type="SAM" id="Coils"/>
    </source>
</evidence>
<dbReference type="SMART" id="SM00387">
    <property type="entry name" value="HATPase_c"/>
    <property type="match status" value="1"/>
</dbReference>
<feature type="domain" description="Histidine kinase" evidence="6">
    <location>
        <begin position="189"/>
        <end position="397"/>
    </location>
</feature>
<dbReference type="CDD" id="cd00156">
    <property type="entry name" value="REC"/>
    <property type="match status" value="1"/>
</dbReference>
<comment type="catalytic activity">
    <reaction evidence="1">
        <text>ATP + protein L-histidine = ADP + protein N-phospho-L-histidine.</text>
        <dbReference type="EC" id="2.7.13.3"/>
    </reaction>
</comment>
<evidence type="ECO:0000256" key="4">
    <source>
        <dbReference type="PROSITE-ProRule" id="PRU00169"/>
    </source>
</evidence>
<evidence type="ECO:0000259" key="6">
    <source>
        <dbReference type="PROSITE" id="PS50109"/>
    </source>
</evidence>
<dbReference type="InterPro" id="IPR003661">
    <property type="entry name" value="HisK_dim/P_dom"/>
</dbReference>
<dbReference type="Gene3D" id="3.30.565.10">
    <property type="entry name" value="Histidine kinase-like ATPase, C-terminal domain"/>
    <property type="match status" value="1"/>
</dbReference>
<evidence type="ECO:0000256" key="2">
    <source>
        <dbReference type="ARBA" id="ARBA00012438"/>
    </source>
</evidence>
<dbReference type="SUPFAM" id="SSF52172">
    <property type="entry name" value="CheY-like"/>
    <property type="match status" value="2"/>
</dbReference>
<evidence type="ECO:0000313" key="9">
    <source>
        <dbReference type="Proteomes" id="UP001262754"/>
    </source>
</evidence>
<dbReference type="GO" id="GO:0016301">
    <property type="term" value="F:kinase activity"/>
    <property type="evidence" value="ECO:0007669"/>
    <property type="project" value="UniProtKB-KW"/>
</dbReference>
<evidence type="ECO:0000313" key="8">
    <source>
        <dbReference type="EMBL" id="MDR6533765.1"/>
    </source>
</evidence>
<name>A0ABU1N5Q2_9CAUL</name>
<dbReference type="InterPro" id="IPR001789">
    <property type="entry name" value="Sig_transdc_resp-reg_receiver"/>
</dbReference>
<dbReference type="Gene3D" id="1.10.287.130">
    <property type="match status" value="1"/>
</dbReference>
<keyword evidence="8" id="KW-0418">Kinase</keyword>
<keyword evidence="3 4" id="KW-0597">Phosphoprotein</keyword>
<comment type="caution">
    <text evidence="8">The sequence shown here is derived from an EMBL/GenBank/DDBJ whole genome shotgun (WGS) entry which is preliminary data.</text>
</comment>
<accession>A0ABU1N5Q2</accession>
<dbReference type="EC" id="2.7.13.3" evidence="2"/>
<dbReference type="RefSeq" id="WP_310034716.1">
    <property type="nucleotide sequence ID" value="NZ_JAVDRL010000014.1"/>
</dbReference>
<dbReference type="SUPFAM" id="SSF47384">
    <property type="entry name" value="Homodimeric domain of signal transducing histidine kinase"/>
    <property type="match status" value="1"/>
</dbReference>
<dbReference type="InterPro" id="IPR011006">
    <property type="entry name" value="CheY-like_superfamily"/>
</dbReference>
<dbReference type="InterPro" id="IPR005467">
    <property type="entry name" value="His_kinase_dom"/>
</dbReference>
<feature type="modified residue" description="4-aspartylphosphate" evidence="4">
    <location>
        <position position="467"/>
    </location>
</feature>
<dbReference type="EMBL" id="JAVDRL010000014">
    <property type="protein sequence ID" value="MDR6533765.1"/>
    <property type="molecule type" value="Genomic_DNA"/>
</dbReference>
<dbReference type="Gene3D" id="3.40.50.2300">
    <property type="match status" value="2"/>
</dbReference>
<organism evidence="8 9">
    <name type="scientific">Caulobacter rhizosphaerae</name>
    <dbReference type="NCBI Taxonomy" id="2010972"/>
    <lineage>
        <taxon>Bacteria</taxon>
        <taxon>Pseudomonadati</taxon>
        <taxon>Pseudomonadota</taxon>
        <taxon>Alphaproteobacteria</taxon>
        <taxon>Caulobacterales</taxon>
        <taxon>Caulobacteraceae</taxon>
        <taxon>Caulobacter</taxon>
    </lineage>
</organism>
<proteinExistence type="predicted"/>
<dbReference type="InterPro" id="IPR036890">
    <property type="entry name" value="HATPase_C_sf"/>
</dbReference>
<dbReference type="PANTHER" id="PTHR43065:SF42">
    <property type="entry name" value="TWO-COMPONENT SENSOR PPRA"/>
    <property type="match status" value="1"/>
</dbReference>
<dbReference type="PANTHER" id="PTHR43065">
    <property type="entry name" value="SENSOR HISTIDINE KINASE"/>
    <property type="match status" value="1"/>
</dbReference>
<feature type="domain" description="Response regulatory" evidence="7">
    <location>
        <begin position="418"/>
        <end position="529"/>
    </location>
</feature>
<feature type="coiled-coil region" evidence="5">
    <location>
        <begin position="132"/>
        <end position="173"/>
    </location>
</feature>
<evidence type="ECO:0000256" key="1">
    <source>
        <dbReference type="ARBA" id="ARBA00000085"/>
    </source>
</evidence>
<protein>
    <recommendedName>
        <fullName evidence="2">histidine kinase</fullName>
        <ecNumber evidence="2">2.7.13.3</ecNumber>
    </recommendedName>
</protein>
<dbReference type="SMART" id="SM00448">
    <property type="entry name" value="REC"/>
    <property type="match status" value="2"/>
</dbReference>